<dbReference type="GO" id="GO:0003700">
    <property type="term" value="F:DNA-binding transcription factor activity"/>
    <property type="evidence" value="ECO:0007669"/>
    <property type="project" value="InterPro"/>
</dbReference>
<dbReference type="InterPro" id="IPR036388">
    <property type="entry name" value="WH-like_DNA-bd_sf"/>
</dbReference>
<dbReference type="InterPro" id="IPR000835">
    <property type="entry name" value="HTH_MarR-typ"/>
</dbReference>
<evidence type="ECO:0000313" key="8">
    <source>
        <dbReference type="Proteomes" id="UP000270112"/>
    </source>
</evidence>
<dbReference type="PANTHER" id="PTHR35790:SF4">
    <property type="entry name" value="HTH-TYPE TRANSCRIPTIONAL REGULATOR PCHR"/>
    <property type="match status" value="1"/>
</dbReference>
<evidence type="ECO:0000256" key="3">
    <source>
        <dbReference type="ARBA" id="ARBA00023163"/>
    </source>
</evidence>
<evidence type="ECO:0000259" key="4">
    <source>
        <dbReference type="PROSITE" id="PS50995"/>
    </source>
</evidence>
<comment type="caution">
    <text evidence="6">The sequence shown here is derived from an EMBL/GenBank/DDBJ whole genome shotgun (WGS) entry which is preliminary data.</text>
</comment>
<organism evidence="6 8">
    <name type="scientific">Eggerthella sinensis</name>
    <dbReference type="NCBI Taxonomy" id="242230"/>
    <lineage>
        <taxon>Bacteria</taxon>
        <taxon>Bacillati</taxon>
        <taxon>Actinomycetota</taxon>
        <taxon>Coriobacteriia</taxon>
        <taxon>Eggerthellales</taxon>
        <taxon>Eggerthellaceae</taxon>
        <taxon>Eggerthella</taxon>
    </lineage>
</organism>
<dbReference type="PANTHER" id="PTHR35790">
    <property type="entry name" value="HTH-TYPE TRANSCRIPTIONAL REGULATOR PCHR"/>
    <property type="match status" value="1"/>
</dbReference>
<dbReference type="AlphaFoldDB" id="A0A3N0IT11"/>
<dbReference type="Proteomes" id="UP000253817">
    <property type="component" value="Unassembled WGS sequence"/>
</dbReference>
<dbReference type="SMART" id="SM00347">
    <property type="entry name" value="HTH_MARR"/>
    <property type="match status" value="1"/>
</dbReference>
<evidence type="ECO:0000256" key="2">
    <source>
        <dbReference type="ARBA" id="ARBA00023125"/>
    </source>
</evidence>
<dbReference type="PROSITE" id="PS50995">
    <property type="entry name" value="HTH_MARR_2"/>
    <property type="match status" value="1"/>
</dbReference>
<evidence type="ECO:0000256" key="1">
    <source>
        <dbReference type="ARBA" id="ARBA00023015"/>
    </source>
</evidence>
<name>A0A3N0IT11_9ACTN</name>
<dbReference type="SUPFAM" id="SSF46785">
    <property type="entry name" value="Winged helix' DNA-binding domain"/>
    <property type="match status" value="1"/>
</dbReference>
<keyword evidence="2" id="KW-0238">DNA-binding</keyword>
<dbReference type="InterPro" id="IPR052067">
    <property type="entry name" value="Metal_resp_HTH_trans_reg"/>
</dbReference>
<dbReference type="Proteomes" id="UP000270112">
    <property type="component" value="Unassembled WGS sequence"/>
</dbReference>
<reference evidence="8" key="2">
    <citation type="submission" date="2018-05" db="EMBL/GenBank/DDBJ databases">
        <title>Genome Sequencing of selected type strains of the family Eggerthellaceae.</title>
        <authorList>
            <person name="Danylec N."/>
            <person name="Stoll D.A."/>
            <person name="Doetsch A."/>
            <person name="Huch M."/>
        </authorList>
    </citation>
    <scope>NUCLEOTIDE SEQUENCE [LARGE SCALE GENOMIC DNA]</scope>
    <source>
        <strain evidence="8">DSM 16107</strain>
    </source>
</reference>
<feature type="non-terminal residue" evidence="6">
    <location>
        <position position="157"/>
    </location>
</feature>
<dbReference type="GO" id="GO:0003677">
    <property type="term" value="F:DNA binding"/>
    <property type="evidence" value="ECO:0007669"/>
    <property type="project" value="UniProtKB-KW"/>
</dbReference>
<feature type="domain" description="HTH marR-type" evidence="4">
    <location>
        <begin position="1"/>
        <end position="141"/>
    </location>
</feature>
<evidence type="ECO:0000313" key="7">
    <source>
        <dbReference type="Proteomes" id="UP000253817"/>
    </source>
</evidence>
<dbReference type="CDD" id="cd00090">
    <property type="entry name" value="HTH_ARSR"/>
    <property type="match status" value="1"/>
</dbReference>
<sequence length="157" mass="17666">MNREELVLTSFSDLVNKLVLLNKHTMEERLGGYTSSEVHAVEYLAKHDDCNVTRLADAFCMTRSALSKVTKKLMEKGLVETYRKPDNKKEVYVALTAKGRDVAAVHDAAHEAFGRRDEAVFQQFSDEEFERVLAFADAYRAHLEAELRALDDGAPSA</sequence>
<gene>
    <name evidence="5" type="ORF">C1876_08295</name>
    <name evidence="6" type="ORF">DMP09_15730</name>
</gene>
<evidence type="ECO:0000313" key="6">
    <source>
        <dbReference type="EMBL" id="RNM40123.1"/>
    </source>
</evidence>
<evidence type="ECO:0000313" key="5">
    <source>
        <dbReference type="EMBL" id="RDB68944.1"/>
    </source>
</evidence>
<dbReference type="Gene3D" id="1.10.10.10">
    <property type="entry name" value="Winged helix-like DNA-binding domain superfamily/Winged helix DNA-binding domain"/>
    <property type="match status" value="1"/>
</dbReference>
<dbReference type="RefSeq" id="WP_114546253.1">
    <property type="nucleotide sequence ID" value="NZ_CATYLB010000002.1"/>
</dbReference>
<dbReference type="EMBL" id="PPTT01000012">
    <property type="protein sequence ID" value="RDB68944.1"/>
    <property type="molecule type" value="Genomic_DNA"/>
</dbReference>
<dbReference type="EMBL" id="QICC01000105">
    <property type="protein sequence ID" value="RNM40123.1"/>
    <property type="molecule type" value="Genomic_DNA"/>
</dbReference>
<keyword evidence="7" id="KW-1185">Reference proteome</keyword>
<keyword evidence="1" id="KW-0805">Transcription regulation</keyword>
<keyword evidence="3" id="KW-0804">Transcription</keyword>
<dbReference type="Pfam" id="PF01047">
    <property type="entry name" value="MarR"/>
    <property type="match status" value="1"/>
</dbReference>
<proteinExistence type="predicted"/>
<dbReference type="InterPro" id="IPR011991">
    <property type="entry name" value="ArsR-like_HTH"/>
</dbReference>
<reference evidence="6" key="3">
    <citation type="journal article" date="2019" name="Microbiol. Resour. Announc.">
        <title>Draft Genome Sequences of Type Strains of Gordonibacter faecihominis, Paraeggerthella hongkongensis, Parvibacter caecicola,Slackia equolifaciens, Slackia faecicanis, and Slackia isoflavoniconvertens.</title>
        <authorList>
            <person name="Danylec N."/>
            <person name="Stoll D.A."/>
            <person name="Dotsch A."/>
            <person name="Huch M."/>
        </authorList>
    </citation>
    <scope>NUCLEOTIDE SEQUENCE</scope>
    <source>
        <strain evidence="6">DSM 16107</strain>
    </source>
</reference>
<reference evidence="5 7" key="1">
    <citation type="journal article" date="2018" name="Elife">
        <title>Discovery and characterization of a prevalent human gut bacterial enzyme sufficient for the inactivation of a family of plant toxins.</title>
        <authorList>
            <person name="Koppel N."/>
            <person name="Bisanz J.E."/>
            <person name="Pandelia M.E."/>
            <person name="Turnbaugh P.J."/>
            <person name="Balskus E.P."/>
        </authorList>
    </citation>
    <scope>NUCLEOTIDE SEQUENCE [LARGE SCALE GENOMIC DNA]</scope>
    <source>
        <strain evidence="5 7">DSM 16107</strain>
    </source>
</reference>
<protein>
    <submittedName>
        <fullName evidence="6">MarR family transcriptional regulator</fullName>
    </submittedName>
</protein>
<dbReference type="InterPro" id="IPR036390">
    <property type="entry name" value="WH_DNA-bd_sf"/>
</dbReference>
<accession>A0A3N0IT11</accession>
<dbReference type="OrthoDB" id="9806864at2"/>